<evidence type="ECO:0000259" key="1">
    <source>
        <dbReference type="Pfam" id="PF13556"/>
    </source>
</evidence>
<accession>A0ABU4JY67</accession>
<dbReference type="Gene3D" id="1.10.10.2840">
    <property type="entry name" value="PucR C-terminal helix-turn-helix domain"/>
    <property type="match status" value="1"/>
</dbReference>
<dbReference type="InterPro" id="IPR051448">
    <property type="entry name" value="CdaR-like_regulators"/>
</dbReference>
<dbReference type="RefSeq" id="WP_318799301.1">
    <property type="nucleotide sequence ID" value="NZ_JARUJP010000044.1"/>
</dbReference>
<feature type="domain" description="PucR C-terminal helix-turn-helix" evidence="1">
    <location>
        <begin position="444"/>
        <end position="499"/>
    </location>
</feature>
<dbReference type="InterPro" id="IPR025736">
    <property type="entry name" value="PucR_C-HTH_dom"/>
</dbReference>
<dbReference type="Pfam" id="PF13556">
    <property type="entry name" value="HTH_30"/>
    <property type="match status" value="1"/>
</dbReference>
<dbReference type="InterPro" id="IPR042070">
    <property type="entry name" value="PucR_C-HTH_sf"/>
</dbReference>
<dbReference type="PANTHER" id="PTHR33744">
    <property type="entry name" value="CARBOHYDRATE DIACID REGULATOR"/>
    <property type="match status" value="1"/>
</dbReference>
<dbReference type="PANTHER" id="PTHR33744:SF15">
    <property type="entry name" value="CARBOHYDRATE DIACID REGULATOR"/>
    <property type="match status" value="1"/>
</dbReference>
<comment type="caution">
    <text evidence="2">The sequence shown here is derived from an EMBL/GenBank/DDBJ whole genome shotgun (WGS) entry which is preliminary data.</text>
</comment>
<dbReference type="EMBL" id="JARUJP010000044">
    <property type="protein sequence ID" value="MDW8803125.1"/>
    <property type="molecule type" value="Genomic_DNA"/>
</dbReference>
<gene>
    <name evidence="2" type="ORF">P8V03_18515</name>
</gene>
<name>A0ABU4JY67_9CLOT</name>
<proteinExistence type="predicted"/>
<protein>
    <submittedName>
        <fullName evidence="2">Helix-turn-helix domain-containing protein</fullName>
    </submittedName>
</protein>
<evidence type="ECO:0000313" key="3">
    <source>
        <dbReference type="Proteomes" id="UP001281656"/>
    </source>
</evidence>
<keyword evidence="3" id="KW-1185">Reference proteome</keyword>
<sequence>MQLSIYNIYEKICIENCCLKTEEKITFDLSGVRIYAEHCEALSKSILYIIYPQQLKNIIPDKSLHFLCIGFIDEEYIDQKFQSVILMPEQGEIYHILSSIQDIFDSYHQWMESVNQAILQGKSLQTIFDLCSLFLRNPVALFDNSQSLLLKSGHIPENIEDSLWGFVLKNGYSPKEVSFENNYVATQLQSNPMPFYYKSNDRYRNINRLIAGIHINDTPFGCIATTDINAPITSMEYANLHFIQKFMESALLNSEKYQSYVSETPWYINQLLRGEHIEKSVLSYNLSLKGRRTEDKFYLWCFRPLSHISTDKFSIKSYLLNFNRFFKTDMLFCHENQIVIFDYNLESYNDTKHHLNLTDFLSTISFKGAFSMVFSNLLEMHQAYMQCQITLENTNSECATVYSFQKHYSSYILELFKKNSPWDSLLYPGIKHLLTKDKKYGVELLRCLQTFIMQGRNITATADHLFVHRHTVIYRLNCISKIMQIDLKDLDDYSLFHLFLSCGLLLHSEQSNIQA</sequence>
<dbReference type="Proteomes" id="UP001281656">
    <property type="component" value="Unassembled WGS sequence"/>
</dbReference>
<organism evidence="2 3">
    <name type="scientific">Clostridium tanneri</name>
    <dbReference type="NCBI Taxonomy" id="3037988"/>
    <lineage>
        <taxon>Bacteria</taxon>
        <taxon>Bacillati</taxon>
        <taxon>Bacillota</taxon>
        <taxon>Clostridia</taxon>
        <taxon>Eubacteriales</taxon>
        <taxon>Clostridiaceae</taxon>
        <taxon>Clostridium</taxon>
    </lineage>
</organism>
<evidence type="ECO:0000313" key="2">
    <source>
        <dbReference type="EMBL" id="MDW8803125.1"/>
    </source>
</evidence>
<reference evidence="2 3" key="1">
    <citation type="submission" date="2023-04" db="EMBL/GenBank/DDBJ databases">
        <title>Clostridium tannerae sp. nov., isolated from the fecal material of an alpaca.</title>
        <authorList>
            <person name="Miller S."/>
            <person name="Hendry M."/>
            <person name="King J."/>
            <person name="Sankaranarayanan K."/>
            <person name="Lawson P.A."/>
        </authorList>
    </citation>
    <scope>NUCLEOTIDE SEQUENCE [LARGE SCALE GENOMIC DNA]</scope>
    <source>
        <strain evidence="2 3">A1-XYC3</strain>
    </source>
</reference>